<dbReference type="GO" id="GO:0016020">
    <property type="term" value="C:membrane"/>
    <property type="evidence" value="ECO:0007669"/>
    <property type="project" value="InterPro"/>
</dbReference>
<evidence type="ECO:0000256" key="3">
    <source>
        <dbReference type="ARBA" id="ARBA00012790"/>
    </source>
</evidence>
<dbReference type="SFLD" id="SFLDF00027">
    <property type="entry name" value="p-type_atpase"/>
    <property type="match status" value="1"/>
</dbReference>
<dbReference type="Pfam" id="PF00122">
    <property type="entry name" value="E1-E2_ATPase"/>
    <property type="match status" value="1"/>
</dbReference>
<organism evidence="23 24">
    <name type="scientific">Biomphalaria glabrata</name>
    <name type="common">Bloodfluke planorb</name>
    <name type="synonym">Freshwater snail</name>
    <dbReference type="NCBI Taxonomy" id="6526"/>
    <lineage>
        <taxon>Eukaryota</taxon>
        <taxon>Metazoa</taxon>
        <taxon>Spiralia</taxon>
        <taxon>Lophotrochozoa</taxon>
        <taxon>Mollusca</taxon>
        <taxon>Gastropoda</taxon>
        <taxon>Heterobranchia</taxon>
        <taxon>Euthyneura</taxon>
        <taxon>Panpulmonata</taxon>
        <taxon>Hygrophila</taxon>
        <taxon>Lymnaeoidea</taxon>
        <taxon>Planorbidae</taxon>
        <taxon>Biomphalaria</taxon>
    </lineage>
</organism>
<dbReference type="GO" id="GO:0005794">
    <property type="term" value="C:Golgi apparatus"/>
    <property type="evidence" value="ECO:0007669"/>
    <property type="project" value="UniProtKB-SubCell"/>
</dbReference>
<keyword evidence="14" id="KW-0333">Golgi apparatus</keyword>
<name>A0A2C9K674_BIOGL</name>
<feature type="transmembrane region" description="Helical" evidence="19">
    <location>
        <begin position="859"/>
        <end position="877"/>
    </location>
</feature>
<evidence type="ECO:0000256" key="1">
    <source>
        <dbReference type="ARBA" id="ARBA00004166"/>
    </source>
</evidence>
<dbReference type="InterPro" id="IPR004014">
    <property type="entry name" value="ATPase_P-typ_cation-transptr_N"/>
</dbReference>
<dbReference type="PRINTS" id="PR00120">
    <property type="entry name" value="HATPASE"/>
</dbReference>
<feature type="transmembrane region" description="Helical" evidence="19">
    <location>
        <begin position="828"/>
        <end position="847"/>
    </location>
</feature>
<dbReference type="SFLD" id="SFLDG00002">
    <property type="entry name" value="C1.7:_P-type_atpase_like"/>
    <property type="match status" value="1"/>
</dbReference>
<comment type="catalytic activity">
    <reaction evidence="17">
        <text>Ca(2+)(in) + ATP + H2O = Ca(2+)(out) + ADP + phosphate + H(+)</text>
        <dbReference type="Rhea" id="RHEA:18105"/>
        <dbReference type="ChEBI" id="CHEBI:15377"/>
        <dbReference type="ChEBI" id="CHEBI:15378"/>
        <dbReference type="ChEBI" id="CHEBI:29108"/>
        <dbReference type="ChEBI" id="CHEBI:30616"/>
        <dbReference type="ChEBI" id="CHEBI:43474"/>
        <dbReference type="ChEBI" id="CHEBI:456216"/>
        <dbReference type="EC" id="7.2.2.10"/>
    </reaction>
    <physiologicalReaction direction="left-to-right" evidence="17">
        <dbReference type="Rhea" id="RHEA:18106"/>
    </physiologicalReaction>
</comment>
<evidence type="ECO:0000256" key="4">
    <source>
        <dbReference type="ARBA" id="ARBA00022448"/>
    </source>
</evidence>
<feature type="transmembrane region" description="Helical" evidence="19">
    <location>
        <begin position="795"/>
        <end position="816"/>
    </location>
</feature>
<evidence type="ECO:0000259" key="20">
    <source>
        <dbReference type="Pfam" id="PF00122"/>
    </source>
</evidence>
<evidence type="ECO:0000259" key="21">
    <source>
        <dbReference type="Pfam" id="PF00689"/>
    </source>
</evidence>
<comment type="catalytic activity">
    <reaction evidence="18">
        <text>Mn(2+)(in) + ATP + H2O = Mn(2+)(out) + ADP + phosphate + H(+)</text>
        <dbReference type="Rhea" id="RHEA:66820"/>
        <dbReference type="ChEBI" id="CHEBI:15377"/>
        <dbReference type="ChEBI" id="CHEBI:15378"/>
        <dbReference type="ChEBI" id="CHEBI:29035"/>
        <dbReference type="ChEBI" id="CHEBI:30616"/>
        <dbReference type="ChEBI" id="CHEBI:43474"/>
        <dbReference type="ChEBI" id="CHEBI:456216"/>
    </reaction>
    <physiologicalReaction direction="left-to-right" evidence="18">
        <dbReference type="Rhea" id="RHEA:66821"/>
    </physiologicalReaction>
</comment>
<evidence type="ECO:0000256" key="6">
    <source>
        <dbReference type="ARBA" id="ARBA00022692"/>
    </source>
</evidence>
<evidence type="ECO:0000256" key="9">
    <source>
        <dbReference type="ARBA" id="ARBA00022837"/>
    </source>
</evidence>
<feature type="domain" description="P-type ATPase A" evidence="20">
    <location>
        <begin position="136"/>
        <end position="251"/>
    </location>
</feature>
<dbReference type="GO" id="GO:0046872">
    <property type="term" value="F:metal ion binding"/>
    <property type="evidence" value="ECO:0007669"/>
    <property type="project" value="UniProtKB-KW"/>
</dbReference>
<evidence type="ECO:0000313" key="24">
    <source>
        <dbReference type="Proteomes" id="UP000076420"/>
    </source>
</evidence>
<keyword evidence="13 19" id="KW-1133">Transmembrane helix</keyword>
<evidence type="ECO:0000256" key="15">
    <source>
        <dbReference type="ARBA" id="ARBA00023065"/>
    </source>
</evidence>
<feature type="domain" description="Cation-transporting P-type ATPase C-terminal" evidence="21">
    <location>
        <begin position="712"/>
        <end position="884"/>
    </location>
</feature>
<keyword evidence="9" id="KW-0106">Calcium</keyword>
<dbReference type="EnsemblMetazoa" id="BGLB013893-RB">
    <property type="protein sequence ID" value="BGLB013893-PB"/>
    <property type="gene ID" value="BGLB013893"/>
</dbReference>
<dbReference type="InterPro" id="IPR059000">
    <property type="entry name" value="ATPase_P-type_domA"/>
</dbReference>
<dbReference type="KEGG" id="bgt:106052858"/>
<evidence type="ECO:0000256" key="8">
    <source>
        <dbReference type="ARBA" id="ARBA00022741"/>
    </source>
</evidence>
<feature type="transmembrane region" description="Helical" evidence="19">
    <location>
        <begin position="691"/>
        <end position="711"/>
    </location>
</feature>
<dbReference type="InterPro" id="IPR001757">
    <property type="entry name" value="P_typ_ATPase"/>
</dbReference>
<dbReference type="STRING" id="6526.A0A2C9K674"/>
<evidence type="ECO:0000256" key="7">
    <source>
        <dbReference type="ARBA" id="ARBA00022723"/>
    </source>
</evidence>
<dbReference type="GO" id="GO:0005388">
    <property type="term" value="F:P-type calcium transporter activity"/>
    <property type="evidence" value="ECO:0007669"/>
    <property type="project" value="UniProtKB-EC"/>
</dbReference>
<keyword evidence="16 19" id="KW-0472">Membrane</keyword>
<dbReference type="SUPFAM" id="SSF81653">
    <property type="entry name" value="Calcium ATPase, transduction domain A"/>
    <property type="match status" value="1"/>
</dbReference>
<keyword evidence="15" id="KW-0406">Ion transport</keyword>
<dbReference type="Gene3D" id="3.40.1110.10">
    <property type="entry name" value="Calcium-transporting ATPase, cytoplasmic domain N"/>
    <property type="match status" value="1"/>
</dbReference>
<dbReference type="SUPFAM" id="SSF81665">
    <property type="entry name" value="Calcium ATPase, transmembrane domain M"/>
    <property type="match status" value="1"/>
</dbReference>
<dbReference type="NCBIfam" id="TIGR01494">
    <property type="entry name" value="ATPase_P-type"/>
    <property type="match status" value="1"/>
</dbReference>
<evidence type="ECO:0000313" key="23">
    <source>
        <dbReference type="EnsemblMetazoa" id="BGLB013893-PB"/>
    </source>
</evidence>
<protein>
    <recommendedName>
        <fullName evidence="3">P-type Ca(2+) transporter</fullName>
        <ecNumber evidence="3">7.2.2.10</ecNumber>
    </recommendedName>
</protein>
<proteinExistence type="inferred from homology"/>
<evidence type="ECO:0000256" key="11">
    <source>
        <dbReference type="ARBA" id="ARBA00022842"/>
    </source>
</evidence>
<dbReference type="InterPro" id="IPR044492">
    <property type="entry name" value="P_typ_ATPase_HD_dom"/>
</dbReference>
<sequence length="926" mass="102497">MAASGKDLKGFGSLDKAAMMSQLHSGDAASMSVRDVKDLLRTDLEYGLQSEEARRRLHVHGPNNFDIAVEEPLWKKYLDQQTVRDIILLSPILSLYINNFVGISNFFPPQAIIIVVTVAFVQEYRSEKSLEALTKLVPPKCHCLRDGHMMTFLAQDLVPGDIIHISIGDRVPADIRLFEASGLCIDESSFTGEIEPVNKLTEAQPLAQVSSLSGQTNMAFMGTLVRCGQGKGIVIGTGQESEFGEIFKMMQAEEAPKTPLQKSMDTLGKQLSFYSFVVIGIIVIIGWIQGRKILDMFTIGVRWVDRTYKAKFLSQKMGLCNSGCVDVICCDKTGTLTKNEMTVTHIITSDEHHAELSGVGYNSPGDIRVVHLSSDSEHDDVDRYMSSFRKVIEIGCICSNAEITQDGLLGSPTEGALLGAAGKLKLMDPKHDYIRQEEWPFSSDTKIMMVKCHHFLNKNDTMYFVKGAIERVLDRCSKYKVNGSTETMTDKQKDVYRIHAHSLGQTGLRVLAMAYGVEKTSMTFAGMVGIMDPPREGARQAVQMLLGMGVKVKMLTGDSEDTAKAVASRLGLFAEGGISLSGEYLEEIDIAELAKIIDNISIFYRVTPRHKLKIVKALQANHHVVGMTGDGVNDAVALKTADIGISMGKTGTDVSKEAADMILVDDDLSTVLAAIEEGKGIFYNIKNFVRFQLSTSIAALSLVAIAMVMHLPNPLNAMQILWINIIMDGPPAQSLGVEPVDHDVLRQPPRKVTDNIITRNLMINTLSSSLIIIIGTLWVFHMEMEDGKITPRDTTMTFTCFVLFDMFNALSCRSYSKSIFQIGLSSNMMFIYAVVGSIVGQLLVIYLPPLQKVFQTEALHLADFALLLSLTSTVFVLSEIRKYFIRRSENRMLHLQESIFYPENMHEDISEEFLTSASSFLSQTQL</sequence>
<dbReference type="InterPro" id="IPR036412">
    <property type="entry name" value="HAD-like_sf"/>
</dbReference>
<dbReference type="InterPro" id="IPR008250">
    <property type="entry name" value="ATPase_P-typ_transduc_dom_A_sf"/>
</dbReference>
<feature type="transmembrane region" description="Helical" evidence="19">
    <location>
        <begin position="271"/>
        <end position="288"/>
    </location>
</feature>
<evidence type="ECO:0000256" key="10">
    <source>
        <dbReference type="ARBA" id="ARBA00022840"/>
    </source>
</evidence>
<evidence type="ECO:0000256" key="5">
    <source>
        <dbReference type="ARBA" id="ARBA00022568"/>
    </source>
</evidence>
<gene>
    <name evidence="23" type="primary">106052858</name>
</gene>
<dbReference type="Gene3D" id="1.20.1110.10">
    <property type="entry name" value="Calcium-transporting ATPase, transmembrane domain"/>
    <property type="match status" value="2"/>
</dbReference>
<dbReference type="GO" id="GO:0016887">
    <property type="term" value="F:ATP hydrolysis activity"/>
    <property type="evidence" value="ECO:0007669"/>
    <property type="project" value="InterPro"/>
</dbReference>
<dbReference type="InterPro" id="IPR023298">
    <property type="entry name" value="ATPase_P-typ_TM_dom_sf"/>
</dbReference>
<dbReference type="AlphaFoldDB" id="A0A2C9K674"/>
<evidence type="ECO:0000256" key="19">
    <source>
        <dbReference type="SAM" id="Phobius"/>
    </source>
</evidence>
<keyword evidence="5" id="KW-0109">Calcium transport</keyword>
<accession>A0A2C9K674</accession>
<evidence type="ECO:0000259" key="22">
    <source>
        <dbReference type="Pfam" id="PF00690"/>
    </source>
</evidence>
<dbReference type="Pfam" id="PF00689">
    <property type="entry name" value="Cation_ATPase_C"/>
    <property type="match status" value="1"/>
</dbReference>
<dbReference type="Pfam" id="PF13246">
    <property type="entry name" value="Cation_ATPase"/>
    <property type="match status" value="1"/>
</dbReference>
<dbReference type="FunFam" id="3.40.1110.10:FF:000006">
    <property type="entry name" value="Calcium-transporting ATPase"/>
    <property type="match status" value="1"/>
</dbReference>
<dbReference type="PRINTS" id="PR00119">
    <property type="entry name" value="CATATPASE"/>
</dbReference>
<keyword evidence="12" id="KW-1278">Translocase</keyword>
<feature type="domain" description="Cation-transporting P-type ATPase N-terminal" evidence="22">
    <location>
        <begin position="30"/>
        <end position="82"/>
    </location>
</feature>
<dbReference type="Gene3D" id="2.70.150.10">
    <property type="entry name" value="Calcium-transporting ATPase, cytoplasmic transduction domain A"/>
    <property type="match status" value="1"/>
</dbReference>
<keyword evidence="6 19" id="KW-0812">Transmembrane</keyword>
<dbReference type="PANTHER" id="PTHR42861">
    <property type="entry name" value="CALCIUM-TRANSPORTING ATPASE"/>
    <property type="match status" value="1"/>
</dbReference>
<dbReference type="Gene3D" id="3.40.50.1000">
    <property type="entry name" value="HAD superfamily/HAD-like"/>
    <property type="match status" value="1"/>
</dbReference>
<comment type="similarity">
    <text evidence="2">Belongs to the cation transport ATPase (P-type) (TC 3.A.3) family. Type IIA subfamily.</text>
</comment>
<keyword evidence="11" id="KW-0460">Magnesium</keyword>
<keyword evidence="7" id="KW-0479">Metal-binding</keyword>
<dbReference type="SFLD" id="SFLDS00003">
    <property type="entry name" value="Haloacid_Dehalogenase"/>
    <property type="match status" value="1"/>
</dbReference>
<feature type="transmembrane region" description="Helical" evidence="19">
    <location>
        <begin position="761"/>
        <end position="780"/>
    </location>
</feature>
<dbReference type="EC" id="7.2.2.10" evidence="3"/>
<evidence type="ECO:0000256" key="13">
    <source>
        <dbReference type="ARBA" id="ARBA00022989"/>
    </source>
</evidence>
<dbReference type="VEuPathDB" id="VectorBase:BGLAX_045929"/>
<dbReference type="InterPro" id="IPR023299">
    <property type="entry name" value="ATPase_P-typ_cyto_dom_N"/>
</dbReference>
<reference evidence="23" key="1">
    <citation type="submission" date="2020-05" db="UniProtKB">
        <authorList>
            <consortium name="EnsemblMetazoa"/>
        </authorList>
    </citation>
    <scope>IDENTIFICATION</scope>
    <source>
        <strain evidence="23">BB02</strain>
    </source>
</reference>
<keyword evidence="4" id="KW-0813">Transport</keyword>
<evidence type="ECO:0000256" key="16">
    <source>
        <dbReference type="ARBA" id="ARBA00023136"/>
    </source>
</evidence>
<dbReference type="Pfam" id="PF00690">
    <property type="entry name" value="Cation_ATPase_N"/>
    <property type="match status" value="1"/>
</dbReference>
<evidence type="ECO:0000256" key="17">
    <source>
        <dbReference type="ARBA" id="ARBA00047282"/>
    </source>
</evidence>
<dbReference type="FunFam" id="2.70.150.10:FF:000008">
    <property type="entry name" value="Calcium-transporting ATPase"/>
    <property type="match status" value="1"/>
</dbReference>
<dbReference type="Proteomes" id="UP000076420">
    <property type="component" value="Unassembled WGS sequence"/>
</dbReference>
<comment type="subcellular location">
    <subcellularLocation>
        <location evidence="1">Golgi apparatus</location>
        <location evidence="1">trans-Golgi network membrane</location>
        <topology evidence="1">Multi-pass membrane protein</topology>
    </subcellularLocation>
</comment>
<evidence type="ECO:0000256" key="14">
    <source>
        <dbReference type="ARBA" id="ARBA00023034"/>
    </source>
</evidence>
<dbReference type="VEuPathDB" id="VectorBase:BGLB013893"/>
<keyword evidence="8" id="KW-0547">Nucleotide-binding</keyword>
<evidence type="ECO:0000256" key="18">
    <source>
        <dbReference type="ARBA" id="ARBA00047330"/>
    </source>
</evidence>
<evidence type="ECO:0000256" key="2">
    <source>
        <dbReference type="ARBA" id="ARBA00005675"/>
    </source>
</evidence>
<dbReference type="GO" id="GO:0005524">
    <property type="term" value="F:ATP binding"/>
    <property type="evidence" value="ECO:0007669"/>
    <property type="project" value="UniProtKB-KW"/>
</dbReference>
<dbReference type="PROSITE" id="PS00154">
    <property type="entry name" value="ATPASE_E1_E2"/>
    <property type="match status" value="1"/>
</dbReference>
<dbReference type="InterPro" id="IPR018303">
    <property type="entry name" value="ATPase_P-typ_P_site"/>
</dbReference>
<dbReference type="InterPro" id="IPR006068">
    <property type="entry name" value="ATPase_P-typ_cation-transptr_C"/>
</dbReference>
<dbReference type="SUPFAM" id="SSF56784">
    <property type="entry name" value="HAD-like"/>
    <property type="match status" value="1"/>
</dbReference>
<dbReference type="InterPro" id="IPR023214">
    <property type="entry name" value="HAD_sf"/>
</dbReference>
<keyword evidence="10" id="KW-0067">ATP-binding</keyword>
<evidence type="ECO:0000256" key="12">
    <source>
        <dbReference type="ARBA" id="ARBA00022967"/>
    </source>
</evidence>
<dbReference type="OrthoDB" id="3352408at2759"/>